<dbReference type="Proteomes" id="UP001345963">
    <property type="component" value="Unassembled WGS sequence"/>
</dbReference>
<protein>
    <recommendedName>
        <fullName evidence="1">EGF-like domain-containing protein</fullName>
    </recommendedName>
</protein>
<dbReference type="SMART" id="SM00181">
    <property type="entry name" value="EGF"/>
    <property type="match status" value="2"/>
</dbReference>
<proteinExistence type="predicted"/>
<feature type="domain" description="EGF-like" evidence="1">
    <location>
        <begin position="6"/>
        <end position="37"/>
    </location>
</feature>
<comment type="caution">
    <text evidence="2">The sequence shown here is derived from an EMBL/GenBank/DDBJ whole genome shotgun (WGS) entry which is preliminary data.</text>
</comment>
<dbReference type="EMBL" id="JAHUTI010081436">
    <property type="protein sequence ID" value="MED6258841.1"/>
    <property type="molecule type" value="Genomic_DNA"/>
</dbReference>
<dbReference type="InterPro" id="IPR052071">
    <property type="entry name" value="SCUB_EGF-like_domain"/>
</dbReference>
<dbReference type="Pfam" id="PF14670">
    <property type="entry name" value="FXa_inhibition"/>
    <property type="match status" value="1"/>
</dbReference>
<gene>
    <name evidence="2" type="ORF">ATANTOWER_013081</name>
</gene>
<dbReference type="PANTHER" id="PTHR24046">
    <property type="entry name" value="SIGNAL PEPTIDE, CUB AND EGF-LIKE DOMAIN-CONTAINING"/>
    <property type="match status" value="1"/>
</dbReference>
<dbReference type="Gene3D" id="2.10.25.10">
    <property type="entry name" value="Laminin"/>
    <property type="match status" value="2"/>
</dbReference>
<keyword evidence="3" id="KW-1185">Reference proteome</keyword>
<feature type="domain" description="EGF-like" evidence="1">
    <location>
        <begin position="39"/>
        <end position="76"/>
    </location>
</feature>
<accession>A0ABU7C9J8</accession>
<sequence length="113" mass="12378">MDKNHGCAHICREAQKGGISCECRPGFQLTRNMKDCKLTCNYGNGGCQHICEETDHGPKCSCHMKFVLHSDGKTCVESGVAVVREPFSAADSWGLHFLHSVLLNKGSIKQTLV</sequence>
<dbReference type="SUPFAM" id="SSF57196">
    <property type="entry name" value="EGF/Laminin"/>
    <property type="match status" value="2"/>
</dbReference>
<dbReference type="InterPro" id="IPR000742">
    <property type="entry name" value="EGF"/>
</dbReference>
<dbReference type="PANTHER" id="PTHR24046:SF2">
    <property type="entry name" value="SIGNAL PEPTIDE, CUB AND EGF-LIKE DOMAIN-CONTAINING PROTEIN 3"/>
    <property type="match status" value="1"/>
</dbReference>
<reference evidence="2 3" key="1">
    <citation type="submission" date="2021-07" db="EMBL/GenBank/DDBJ databases">
        <authorList>
            <person name="Palmer J.M."/>
        </authorList>
    </citation>
    <scope>NUCLEOTIDE SEQUENCE [LARGE SCALE GENOMIC DNA]</scope>
    <source>
        <strain evidence="2 3">AT_MEX2019</strain>
        <tissue evidence="2">Muscle</tissue>
    </source>
</reference>
<evidence type="ECO:0000313" key="2">
    <source>
        <dbReference type="EMBL" id="MED6258841.1"/>
    </source>
</evidence>
<evidence type="ECO:0000313" key="3">
    <source>
        <dbReference type="Proteomes" id="UP001345963"/>
    </source>
</evidence>
<name>A0ABU7C9J8_9TELE</name>
<evidence type="ECO:0000259" key="1">
    <source>
        <dbReference type="SMART" id="SM00181"/>
    </source>
</evidence>
<organism evidence="2 3">
    <name type="scientific">Ataeniobius toweri</name>
    <dbReference type="NCBI Taxonomy" id="208326"/>
    <lineage>
        <taxon>Eukaryota</taxon>
        <taxon>Metazoa</taxon>
        <taxon>Chordata</taxon>
        <taxon>Craniata</taxon>
        <taxon>Vertebrata</taxon>
        <taxon>Euteleostomi</taxon>
        <taxon>Actinopterygii</taxon>
        <taxon>Neopterygii</taxon>
        <taxon>Teleostei</taxon>
        <taxon>Neoteleostei</taxon>
        <taxon>Acanthomorphata</taxon>
        <taxon>Ovalentaria</taxon>
        <taxon>Atherinomorphae</taxon>
        <taxon>Cyprinodontiformes</taxon>
        <taxon>Goodeidae</taxon>
        <taxon>Ataeniobius</taxon>
    </lineage>
</organism>